<dbReference type="AlphaFoldDB" id="A0A7Y8Y204"/>
<sequence>MLHIFHDYLHAKFPITEQEFALIEQVAIQRRLRKRQYLLQEGDVWKYDAFVCKGLMRTYRVDDKGQEHIIQFCPENWWTGDRQSYVTGEPARYNIEAYEDSEVILIPKADFREIRMKIPALNNFIFDLLERSFIALQNRVNSNIMHTAEEKYAQFLKTYPDMSNRVPLHMIASFLGITPETLSRVRSHQLKK</sequence>
<feature type="domain" description="Cyclic nucleotide-binding" evidence="1">
    <location>
        <begin position="36"/>
        <end position="132"/>
    </location>
</feature>
<keyword evidence="3" id="KW-1185">Reference proteome</keyword>
<evidence type="ECO:0000313" key="2">
    <source>
        <dbReference type="EMBL" id="NYA71093.1"/>
    </source>
</evidence>
<dbReference type="InterPro" id="IPR018490">
    <property type="entry name" value="cNMP-bd_dom_sf"/>
</dbReference>
<proteinExistence type="predicted"/>
<evidence type="ECO:0000259" key="1">
    <source>
        <dbReference type="PROSITE" id="PS50042"/>
    </source>
</evidence>
<dbReference type="Proteomes" id="UP000535020">
    <property type="component" value="Unassembled WGS sequence"/>
</dbReference>
<dbReference type="RefSeq" id="WP_176005901.1">
    <property type="nucleotide sequence ID" value="NZ_JABWMI010000010.1"/>
</dbReference>
<protein>
    <submittedName>
        <fullName evidence="2">Crp/Fnr family transcriptional regulator</fullName>
    </submittedName>
</protein>
<gene>
    <name evidence="2" type="ORF">HZF10_09195</name>
</gene>
<dbReference type="CDD" id="cd00038">
    <property type="entry name" value="CAP_ED"/>
    <property type="match status" value="1"/>
</dbReference>
<evidence type="ECO:0000313" key="3">
    <source>
        <dbReference type="Proteomes" id="UP000535020"/>
    </source>
</evidence>
<dbReference type="Pfam" id="PF00027">
    <property type="entry name" value="cNMP_binding"/>
    <property type="match status" value="1"/>
</dbReference>
<comment type="caution">
    <text evidence="2">The sequence shown here is derived from an EMBL/GenBank/DDBJ whole genome shotgun (WGS) entry which is preliminary data.</text>
</comment>
<reference evidence="2 3" key="1">
    <citation type="submission" date="2020-07" db="EMBL/GenBank/DDBJ databases">
        <authorList>
            <person name="Sun Q."/>
        </authorList>
    </citation>
    <scope>NUCLEOTIDE SEQUENCE [LARGE SCALE GENOMIC DNA]</scope>
    <source>
        <strain evidence="2 3">MAH-1</strain>
    </source>
</reference>
<dbReference type="InterPro" id="IPR000595">
    <property type="entry name" value="cNMP-bd_dom"/>
</dbReference>
<dbReference type="EMBL" id="JACBJI010000003">
    <property type="protein sequence ID" value="NYA71093.1"/>
    <property type="molecule type" value="Genomic_DNA"/>
</dbReference>
<dbReference type="PROSITE" id="PS50042">
    <property type="entry name" value="CNMP_BINDING_3"/>
    <property type="match status" value="1"/>
</dbReference>
<dbReference type="Gene3D" id="2.60.120.10">
    <property type="entry name" value="Jelly Rolls"/>
    <property type="match status" value="1"/>
</dbReference>
<name>A0A7Y8Y204_9FLAO</name>
<organism evidence="2 3">
    <name type="scientific">Flavobacterium agri</name>
    <dbReference type="NCBI Taxonomy" id="2743471"/>
    <lineage>
        <taxon>Bacteria</taxon>
        <taxon>Pseudomonadati</taxon>
        <taxon>Bacteroidota</taxon>
        <taxon>Flavobacteriia</taxon>
        <taxon>Flavobacteriales</taxon>
        <taxon>Flavobacteriaceae</taxon>
        <taxon>Flavobacterium</taxon>
    </lineage>
</organism>
<dbReference type="SUPFAM" id="SSF51206">
    <property type="entry name" value="cAMP-binding domain-like"/>
    <property type="match status" value="1"/>
</dbReference>
<accession>A0A7Y8Y204</accession>
<dbReference type="InterPro" id="IPR014710">
    <property type="entry name" value="RmlC-like_jellyroll"/>
</dbReference>